<feature type="chain" id="PRO_5013227703" evidence="1">
    <location>
        <begin position="27"/>
        <end position="697"/>
    </location>
</feature>
<dbReference type="AlphaFoldDB" id="A0A1T4PV23"/>
<protein>
    <submittedName>
        <fullName evidence="2">Uncharacterized protein</fullName>
    </submittedName>
</protein>
<keyword evidence="1" id="KW-0732">Signal</keyword>
<gene>
    <name evidence="2" type="ORF">SAMN02745152_01734</name>
</gene>
<evidence type="ECO:0000256" key="1">
    <source>
        <dbReference type="SAM" id="SignalP"/>
    </source>
</evidence>
<dbReference type="RefSeq" id="WP_078931459.1">
    <property type="nucleotide sequence ID" value="NZ_FUXC01000010.1"/>
</dbReference>
<dbReference type="STRING" id="225004.SAMN02745152_01734"/>
<evidence type="ECO:0000313" key="2">
    <source>
        <dbReference type="EMBL" id="SJZ95117.1"/>
    </source>
</evidence>
<dbReference type="OrthoDB" id="366290at2"/>
<dbReference type="EMBL" id="FUXC01000010">
    <property type="protein sequence ID" value="SJZ95117.1"/>
    <property type="molecule type" value="Genomic_DNA"/>
</dbReference>
<accession>A0A1T4PV23</accession>
<name>A0A1T4PV23_9SPIR</name>
<feature type="signal peptide" evidence="1">
    <location>
        <begin position="1"/>
        <end position="26"/>
    </location>
</feature>
<dbReference type="Proteomes" id="UP000190395">
    <property type="component" value="Unassembled WGS sequence"/>
</dbReference>
<proteinExistence type="predicted"/>
<organism evidence="2 3">
    <name type="scientific">Treponema berlinense</name>
    <dbReference type="NCBI Taxonomy" id="225004"/>
    <lineage>
        <taxon>Bacteria</taxon>
        <taxon>Pseudomonadati</taxon>
        <taxon>Spirochaetota</taxon>
        <taxon>Spirochaetia</taxon>
        <taxon>Spirochaetales</taxon>
        <taxon>Treponemataceae</taxon>
        <taxon>Treponema</taxon>
    </lineage>
</organism>
<keyword evidence="3" id="KW-1185">Reference proteome</keyword>
<reference evidence="2 3" key="1">
    <citation type="submission" date="2017-02" db="EMBL/GenBank/DDBJ databases">
        <authorList>
            <person name="Peterson S.W."/>
        </authorList>
    </citation>
    <scope>NUCLEOTIDE SEQUENCE [LARGE SCALE GENOMIC DNA]</scope>
    <source>
        <strain evidence="2 3">ATCC BAA-909</strain>
    </source>
</reference>
<evidence type="ECO:0000313" key="3">
    <source>
        <dbReference type="Proteomes" id="UP000190395"/>
    </source>
</evidence>
<sequence>MNSSLKKSFCAVFFCLSFFCSNCLYAQGLSAGEANRKTALRYLKVAEQYAASKNWNAADSSAELGLAFDDSISDLWYMRSVAKSAQNAPKYQIFPLIEKALDCELWVDYNKETARILYADILCSTRKFEQALEVLDGENFLYSADAEFIRSKIFYNLGTETFLEKARDKIDSARRIYPDDLRFPKLFFEHEYALGGRNDKNARLADSFINLLYKNPSLSAELEIYLAVFSTGENKIRRLKSFNAKNQRSPFYLIASLEEGVELLPEEKALDYFYSFADKEIDFAFLQKFVSALKKEESRQELGEYLNQYSGTIYKDTDGDLDFNLKVEYSRGRPQKIIYDENQDEMPDWSASCDFGEPVKLQIPEKSIEIEYGNWPAVVSAIYKCEDKSEYSFFLVPQTLFWTPFSIVADENIKKLTGTDFFIPSVLEKVENISVQKLIDSSSNCSIPCSERENAVVVFNFLDGKPVFARYYENQKMYAQMQFKDGLPESRTVDMDNDGFFELTETYGTEIQNIKKNGLEYEPIFLAKALNAPVKMIQIDMNGDTIADYTEEYTGGEGKISLWDLDGDGKWDVRYEKCPAEKDGSLVEKSTFYRPWSNVPVTVIIKNGKPAGILENEKKLNVIKDSVSEVYWIENAGSKDDAEKILKTFNQNEGKSVYIIVENDSKRMFAVKSGLCIFAQIIPDNPNSTKERSLSEK</sequence>
<dbReference type="GeneID" id="303367963"/>